<dbReference type="GeneID" id="22575967"/>
<dbReference type="EC" id="5.3.4.1" evidence="2"/>
<reference evidence="8 9" key="1">
    <citation type="journal article" date="2015" name="Sci. Rep.">
        <title>The genome of Leishmania panamensis: insights into genomics of the L. (Viannia) subgenus.</title>
        <authorList>
            <person name="Llanes A."/>
            <person name="Restrepo C.M."/>
            <person name="Vecchio G.D."/>
            <person name="Anguizola F.J."/>
            <person name="Lleonart R."/>
        </authorList>
    </citation>
    <scope>NUCLEOTIDE SEQUENCE [LARGE SCALE GENOMIC DNA]</scope>
    <source>
        <strain evidence="8 9">MHOM/PA/94/PSC-1</strain>
    </source>
</reference>
<dbReference type="AlphaFoldDB" id="A0A088RT97"/>
<dbReference type="RefSeq" id="XP_010699885.1">
    <property type="nucleotide sequence ID" value="XM_010701583.1"/>
</dbReference>
<dbReference type="OrthoDB" id="427280at2759"/>
<sequence length="379" mass="42441">MNRQLSVLLVLVLVGFVAAASLDNVNLSVEIPGVVQMNGENFDQLVGKDRAALVVFYTPLCMRSRLMVPEYTELGAAYKKSNNANDLLVIGKVDGTVEVELRERFNLVDSPTVLFFAPGSLEPVRYSKSLNSYSFITYLSKEVKNLRLFMVKEPQFETELEHINFDSVINDPSRAVFVMFYLPWTPESKNLMLIYNDLAKVFLGDKDVVIARIDVSDVNSKYMVKYNILETPSVYFFPKGANAKPVKYRRRHDLEGLVAFVNKRAGKNRLVNGDISRDYGVIDKLSEAAARVVKSGESAHAAIEAVKVTAAKWMKGGAGAYYITVTERLAVRGAVYVENELARLQRTLQGAMAPNCRDEVVKRVNILTSIQQYIEQQAT</sequence>
<dbReference type="VEuPathDB" id="TriTrypDB:LPAL13_260011200"/>
<dbReference type="SUPFAM" id="SSF47933">
    <property type="entry name" value="ERP29 C domain-like"/>
    <property type="match status" value="1"/>
</dbReference>
<name>A0A088RT97_LEIPA</name>
<dbReference type="GO" id="GO:0005783">
    <property type="term" value="C:endoplasmic reticulum"/>
    <property type="evidence" value="ECO:0007669"/>
    <property type="project" value="InterPro"/>
</dbReference>
<keyword evidence="3" id="KW-1015">Disulfide bond</keyword>
<evidence type="ECO:0000256" key="5">
    <source>
        <dbReference type="ARBA" id="ARBA00023284"/>
    </source>
</evidence>
<proteinExistence type="predicted"/>
<keyword evidence="6" id="KW-0732">Signal</keyword>
<evidence type="ECO:0000313" key="8">
    <source>
        <dbReference type="EMBL" id="AIN99178.1"/>
    </source>
</evidence>
<gene>
    <name evidence="8" type="ORF">LPMP_260640</name>
</gene>
<dbReference type="Proteomes" id="UP000063063">
    <property type="component" value="Chromosome 26"/>
</dbReference>
<dbReference type="Pfam" id="PF00085">
    <property type="entry name" value="Thioredoxin"/>
    <property type="match status" value="2"/>
</dbReference>
<evidence type="ECO:0000256" key="2">
    <source>
        <dbReference type="ARBA" id="ARBA00012723"/>
    </source>
</evidence>
<dbReference type="EMBL" id="CP009395">
    <property type="protein sequence ID" value="AIN99178.1"/>
    <property type="molecule type" value="Genomic_DNA"/>
</dbReference>
<comment type="catalytic activity">
    <reaction evidence="1">
        <text>Catalyzes the rearrangement of -S-S- bonds in proteins.</text>
        <dbReference type="EC" id="5.3.4.1"/>
    </reaction>
</comment>
<dbReference type="InterPro" id="IPR036249">
    <property type="entry name" value="Thioredoxin-like_sf"/>
</dbReference>
<dbReference type="PANTHER" id="PTHR45672">
    <property type="entry name" value="PROTEIN DISULFIDE-ISOMERASE C17H9.14C-RELATED"/>
    <property type="match status" value="1"/>
</dbReference>
<dbReference type="PROSITE" id="PS51352">
    <property type="entry name" value="THIOREDOXIN_2"/>
    <property type="match status" value="1"/>
</dbReference>
<dbReference type="PANTHER" id="PTHR45672:SF11">
    <property type="entry name" value="PROTEIN DISULFIDE-ISOMERASE C17H9.14C"/>
    <property type="match status" value="1"/>
</dbReference>
<evidence type="ECO:0000259" key="7">
    <source>
        <dbReference type="PROSITE" id="PS51352"/>
    </source>
</evidence>
<keyword evidence="9" id="KW-1185">Reference proteome</keyword>
<keyword evidence="4 8" id="KW-0413">Isomerase</keyword>
<evidence type="ECO:0000256" key="3">
    <source>
        <dbReference type="ARBA" id="ARBA00023157"/>
    </source>
</evidence>
<dbReference type="Gene3D" id="3.40.30.10">
    <property type="entry name" value="Glutaredoxin"/>
    <property type="match status" value="2"/>
</dbReference>
<dbReference type="eggNOG" id="KOG0191">
    <property type="taxonomic scope" value="Eukaryota"/>
</dbReference>
<dbReference type="Pfam" id="PF07749">
    <property type="entry name" value="ERp29"/>
    <property type="match status" value="1"/>
</dbReference>
<dbReference type="GO" id="GO:0003756">
    <property type="term" value="F:protein disulfide isomerase activity"/>
    <property type="evidence" value="ECO:0007669"/>
    <property type="project" value="UniProtKB-EC"/>
</dbReference>
<dbReference type="KEGG" id="lpan:LPMP_260640"/>
<evidence type="ECO:0000256" key="1">
    <source>
        <dbReference type="ARBA" id="ARBA00001182"/>
    </source>
</evidence>
<evidence type="ECO:0000256" key="4">
    <source>
        <dbReference type="ARBA" id="ARBA00023235"/>
    </source>
</evidence>
<feature type="chain" id="PRO_5001839102" description="protein disulfide-isomerase" evidence="6">
    <location>
        <begin position="20"/>
        <end position="379"/>
    </location>
</feature>
<dbReference type="InterPro" id="IPR036356">
    <property type="entry name" value="ERp29_C_sf"/>
</dbReference>
<dbReference type="Gene3D" id="1.20.1150.12">
    <property type="entry name" value="Endoplasmic reticulum resident protein 29, C-terminal domain"/>
    <property type="match status" value="1"/>
</dbReference>
<feature type="domain" description="Thioredoxin" evidence="7">
    <location>
        <begin position="149"/>
        <end position="294"/>
    </location>
</feature>
<protein>
    <recommendedName>
        <fullName evidence="2">protein disulfide-isomerase</fullName>
        <ecNumber evidence="2">5.3.4.1</ecNumber>
    </recommendedName>
</protein>
<dbReference type="InterPro" id="IPR051063">
    <property type="entry name" value="PDI"/>
</dbReference>
<dbReference type="VEuPathDB" id="TriTrypDB:LPMP_260640"/>
<accession>A0A088RT97</accession>
<dbReference type="InterPro" id="IPR011679">
    <property type="entry name" value="ERp29_C"/>
</dbReference>
<evidence type="ECO:0000256" key="6">
    <source>
        <dbReference type="SAM" id="SignalP"/>
    </source>
</evidence>
<dbReference type="SUPFAM" id="SSF52833">
    <property type="entry name" value="Thioredoxin-like"/>
    <property type="match status" value="2"/>
</dbReference>
<feature type="signal peptide" evidence="6">
    <location>
        <begin position="1"/>
        <end position="19"/>
    </location>
</feature>
<evidence type="ECO:0000313" key="9">
    <source>
        <dbReference type="Proteomes" id="UP000063063"/>
    </source>
</evidence>
<dbReference type="InterPro" id="IPR013766">
    <property type="entry name" value="Thioredoxin_domain"/>
</dbReference>
<dbReference type="GO" id="GO:0006457">
    <property type="term" value="P:protein folding"/>
    <property type="evidence" value="ECO:0007669"/>
    <property type="project" value="TreeGrafter"/>
</dbReference>
<keyword evidence="5" id="KW-0676">Redox-active center</keyword>
<organism evidence="8 9">
    <name type="scientific">Leishmania panamensis</name>
    <dbReference type="NCBI Taxonomy" id="5679"/>
    <lineage>
        <taxon>Eukaryota</taxon>
        <taxon>Discoba</taxon>
        <taxon>Euglenozoa</taxon>
        <taxon>Kinetoplastea</taxon>
        <taxon>Metakinetoplastina</taxon>
        <taxon>Trypanosomatida</taxon>
        <taxon>Trypanosomatidae</taxon>
        <taxon>Leishmaniinae</taxon>
        <taxon>Leishmania</taxon>
        <taxon>Leishmania guyanensis species complex</taxon>
    </lineage>
</organism>